<dbReference type="OrthoDB" id="9800897at2"/>
<dbReference type="SMART" id="SM00448">
    <property type="entry name" value="REC"/>
    <property type="match status" value="1"/>
</dbReference>
<dbReference type="InterPro" id="IPR002197">
    <property type="entry name" value="HTH_Fis"/>
</dbReference>
<dbReference type="SUPFAM" id="SSF46689">
    <property type="entry name" value="Homeodomain-like"/>
    <property type="match status" value="1"/>
</dbReference>
<reference evidence="8" key="1">
    <citation type="submission" date="2015-08" db="EMBL/GenBank/DDBJ databases">
        <authorList>
            <person name="Kim K.M."/>
        </authorList>
    </citation>
    <scope>NUCLEOTIDE SEQUENCE [LARGE SCALE GENOMIC DNA]</scope>
    <source>
        <strain evidence="8">KCTC 23892</strain>
    </source>
</reference>
<dbReference type="Gene3D" id="3.40.50.2300">
    <property type="match status" value="1"/>
</dbReference>
<evidence type="ECO:0000259" key="6">
    <source>
        <dbReference type="PROSITE" id="PS50110"/>
    </source>
</evidence>
<dbReference type="Proteomes" id="UP000094147">
    <property type="component" value="Chromosome"/>
</dbReference>
<dbReference type="AlphaFoldDB" id="A0A1B3B8C4"/>
<evidence type="ECO:0000256" key="5">
    <source>
        <dbReference type="PROSITE-ProRule" id="PRU00169"/>
    </source>
</evidence>
<evidence type="ECO:0000256" key="1">
    <source>
        <dbReference type="ARBA" id="ARBA00022553"/>
    </source>
</evidence>
<dbReference type="Gene3D" id="1.10.10.60">
    <property type="entry name" value="Homeodomain-like"/>
    <property type="match status" value="1"/>
</dbReference>
<dbReference type="FunFam" id="3.40.50.2300:FF:000018">
    <property type="entry name" value="DNA-binding transcriptional regulator NtrC"/>
    <property type="match status" value="1"/>
</dbReference>
<dbReference type="PANTHER" id="PTHR44591:SF25">
    <property type="entry name" value="CHEMOTAXIS TWO-COMPONENT RESPONSE REGULATOR"/>
    <property type="match status" value="1"/>
</dbReference>
<dbReference type="STRING" id="1144748.KS2013_321"/>
<dbReference type="InterPro" id="IPR011006">
    <property type="entry name" value="CheY-like_superfamily"/>
</dbReference>
<dbReference type="PANTHER" id="PTHR44591">
    <property type="entry name" value="STRESS RESPONSE REGULATOR PROTEIN 1"/>
    <property type="match status" value="1"/>
</dbReference>
<dbReference type="SUPFAM" id="SSF52172">
    <property type="entry name" value="CheY-like"/>
    <property type="match status" value="1"/>
</dbReference>
<dbReference type="PRINTS" id="PR01590">
    <property type="entry name" value="HTHFIS"/>
</dbReference>
<evidence type="ECO:0000256" key="4">
    <source>
        <dbReference type="ARBA" id="ARBA00023163"/>
    </source>
</evidence>
<keyword evidence="3" id="KW-0805">Transcription regulation</keyword>
<protein>
    <submittedName>
        <fullName evidence="7">Two component transcriptional regulator, Fis family</fullName>
    </submittedName>
</protein>
<feature type="modified residue" description="4-aspartylphosphate" evidence="5">
    <location>
        <position position="59"/>
    </location>
</feature>
<evidence type="ECO:0000256" key="3">
    <source>
        <dbReference type="ARBA" id="ARBA00023015"/>
    </source>
</evidence>
<evidence type="ECO:0000313" key="7">
    <source>
        <dbReference type="EMBL" id="AOE49047.1"/>
    </source>
</evidence>
<feature type="domain" description="Response regulatory" evidence="6">
    <location>
        <begin position="10"/>
        <end position="124"/>
    </location>
</feature>
<sequence>MTQTNELTHTILVVDDDSSIRWVLARALNNAQFKVLACDSGQQALSLIEEESPDLVITDIQMSGMTGLELLEAINQQWPHIPVIMITAYADTDLGSKTHELGAFDYLPKPFDINHVIKLCQRALDSQRSSSEIPLWLQQIEKKIDSDYHQGNGEVLIEMQQEFEQFITESALRLSQGHKQKAAKILGWGRNTLTRKLQYWDQQSDPNKED</sequence>
<dbReference type="InterPro" id="IPR050595">
    <property type="entry name" value="Bact_response_regulator"/>
</dbReference>
<evidence type="ECO:0000256" key="2">
    <source>
        <dbReference type="ARBA" id="ARBA00023012"/>
    </source>
</evidence>
<dbReference type="InterPro" id="IPR001789">
    <property type="entry name" value="Sig_transdc_resp-reg_receiver"/>
</dbReference>
<dbReference type="RefSeq" id="WP_068988747.1">
    <property type="nucleotide sequence ID" value="NZ_CP012418.1"/>
</dbReference>
<organism evidence="7 8">
    <name type="scientific">Kangiella sediminilitoris</name>
    <dbReference type="NCBI Taxonomy" id="1144748"/>
    <lineage>
        <taxon>Bacteria</taxon>
        <taxon>Pseudomonadati</taxon>
        <taxon>Pseudomonadota</taxon>
        <taxon>Gammaproteobacteria</taxon>
        <taxon>Kangiellales</taxon>
        <taxon>Kangiellaceae</taxon>
        <taxon>Kangiella</taxon>
    </lineage>
</organism>
<dbReference type="EMBL" id="CP012418">
    <property type="protein sequence ID" value="AOE49047.1"/>
    <property type="molecule type" value="Genomic_DNA"/>
</dbReference>
<name>A0A1B3B8C4_9GAMM</name>
<dbReference type="Pfam" id="PF02954">
    <property type="entry name" value="HTH_8"/>
    <property type="match status" value="1"/>
</dbReference>
<dbReference type="KEGG" id="ksd:KS2013_321"/>
<dbReference type="PATRIC" id="fig|1144748.3.peg.326"/>
<proteinExistence type="predicted"/>
<keyword evidence="4" id="KW-0804">Transcription</keyword>
<dbReference type="Pfam" id="PF00072">
    <property type="entry name" value="Response_reg"/>
    <property type="match status" value="1"/>
</dbReference>
<keyword evidence="8" id="KW-1185">Reference proteome</keyword>
<gene>
    <name evidence="7" type="ORF">KS2013_321</name>
</gene>
<accession>A0A1B3B8C4</accession>
<dbReference type="InterPro" id="IPR009057">
    <property type="entry name" value="Homeodomain-like_sf"/>
</dbReference>
<dbReference type="GO" id="GO:0043565">
    <property type="term" value="F:sequence-specific DNA binding"/>
    <property type="evidence" value="ECO:0007669"/>
    <property type="project" value="InterPro"/>
</dbReference>
<keyword evidence="1 5" id="KW-0597">Phosphoprotein</keyword>
<keyword evidence="2" id="KW-0902">Two-component regulatory system</keyword>
<dbReference type="GO" id="GO:0000160">
    <property type="term" value="P:phosphorelay signal transduction system"/>
    <property type="evidence" value="ECO:0007669"/>
    <property type="project" value="UniProtKB-KW"/>
</dbReference>
<evidence type="ECO:0000313" key="8">
    <source>
        <dbReference type="Proteomes" id="UP000094147"/>
    </source>
</evidence>
<dbReference type="PROSITE" id="PS50110">
    <property type="entry name" value="RESPONSE_REGULATORY"/>
    <property type="match status" value="1"/>
</dbReference>